<keyword evidence="1" id="KW-0812">Transmembrane</keyword>
<evidence type="ECO:0000256" key="1">
    <source>
        <dbReference type="SAM" id="Phobius"/>
    </source>
</evidence>
<organism evidence="2">
    <name type="scientific">Solenaia carinata</name>
    <dbReference type="NCBI Taxonomy" id="1903492"/>
    <lineage>
        <taxon>Eukaryota</taxon>
        <taxon>Metazoa</taxon>
        <taxon>Spiralia</taxon>
        <taxon>Lophotrochozoa</taxon>
        <taxon>Mollusca</taxon>
        <taxon>Bivalvia</taxon>
        <taxon>Autobranchia</taxon>
        <taxon>Heteroconchia</taxon>
        <taxon>Palaeoheterodonta</taxon>
        <taxon>Unionida</taxon>
        <taxon>Unionoidea</taxon>
        <taxon>Unionidae</taxon>
        <taxon>Gonideinae</taxon>
        <taxon>Solenaia</taxon>
    </lineage>
</organism>
<dbReference type="EMBL" id="KC848655">
    <property type="protein sequence ID" value="AGO02031.1"/>
    <property type="molecule type" value="Genomic_DNA"/>
</dbReference>
<accession>V9NEL5</accession>
<geneLocation type="mitochondrion" evidence="2"/>
<reference evidence="2" key="1">
    <citation type="journal article" date="2013" name="PLoS ONE">
        <title>The Complete Maternally and Paternally Inherited Mitochondrial Genomes of the Endangered Freshwater Mussel Solenaia carinatus (Bivalvia: Unionidae) and Implications for Unionidae Taxonomy.</title>
        <authorList>
            <person name="Huang X.C."/>
            <person name="Rong J."/>
            <person name="Liu Y."/>
            <person name="Zhang M.H."/>
            <person name="Wan Y."/>
            <person name="Ouyang S."/>
            <person name="Zhou C.H."/>
            <person name="Wu X.P."/>
        </authorList>
    </citation>
    <scope>NUCLEOTIDE SEQUENCE</scope>
</reference>
<feature type="transmembrane region" description="Helical" evidence="1">
    <location>
        <begin position="7"/>
        <end position="24"/>
    </location>
</feature>
<evidence type="ECO:0000313" key="2">
    <source>
        <dbReference type="EMBL" id="AGO02031.1"/>
    </source>
</evidence>
<gene>
    <name evidence="2" type="primary">nad4l</name>
</gene>
<keyword evidence="2" id="KW-0496">Mitochondrion</keyword>
<name>V9NEL5_9BIVA</name>
<reference evidence="2" key="2">
    <citation type="submission" date="2013-03" db="EMBL/GenBank/DDBJ databases">
        <authorList>
            <person name="Huang X."/>
            <person name="Wu X."/>
            <person name="Zhou C."/>
            <person name="Ouyang S."/>
        </authorList>
    </citation>
    <scope>NUCLEOTIDE SEQUENCE</scope>
</reference>
<protein>
    <submittedName>
        <fullName evidence="2">NADH dehydrogenase subunit 4L</fullName>
    </submittedName>
</protein>
<sequence length="99" mass="10610">MNCCGEVVLYVVMWVLVICCILLQRHSLLGVLLGFEALGLVLFCLFISVFGIMQKPVSLSLVFLCLEVCVMSVCLALMIKLVKASGSDYVGVCSLGGSS</sequence>
<dbReference type="AlphaFoldDB" id="V9NEL5"/>
<feature type="transmembrane region" description="Helical" evidence="1">
    <location>
        <begin position="30"/>
        <end position="52"/>
    </location>
</feature>
<dbReference type="Gene3D" id="1.10.287.3510">
    <property type="match status" value="1"/>
</dbReference>
<keyword evidence="1" id="KW-0472">Membrane</keyword>
<keyword evidence="1" id="KW-1133">Transmembrane helix</keyword>
<feature type="transmembrane region" description="Helical" evidence="1">
    <location>
        <begin position="59"/>
        <end position="79"/>
    </location>
</feature>
<proteinExistence type="predicted"/>